<sequence length="117" mass="12576">CSLTSRMLTLQTVVLCIVVVTAGADTLGRSSAGFHQQPEIKILRDERQGPAADGSYYFFYETEDGISRQEEGAPQGETGAVAKQGSWSFTFPDGTPAAYSFIADENGYRVVSDLLSA</sequence>
<dbReference type="EMBL" id="JARKIK010000079">
    <property type="protein sequence ID" value="KAK8726281.1"/>
    <property type="molecule type" value="Genomic_DNA"/>
</dbReference>
<keyword evidence="5" id="KW-1185">Reference proteome</keyword>
<dbReference type="AlphaFoldDB" id="A0AAW0W8I6"/>
<dbReference type="PRINTS" id="PR00947">
    <property type="entry name" value="CUTICLE"/>
</dbReference>
<keyword evidence="3" id="KW-0732">Signal</keyword>
<evidence type="ECO:0000256" key="1">
    <source>
        <dbReference type="ARBA" id="ARBA00022460"/>
    </source>
</evidence>
<dbReference type="PROSITE" id="PS51155">
    <property type="entry name" value="CHIT_BIND_RR_2"/>
    <property type="match status" value="1"/>
</dbReference>
<gene>
    <name evidence="4" type="ORF">OTU49_010186</name>
</gene>
<name>A0AAW0W8I6_CHEQU</name>
<dbReference type="InterPro" id="IPR031311">
    <property type="entry name" value="CHIT_BIND_RR_consensus"/>
</dbReference>
<dbReference type="PANTHER" id="PTHR10380:SF173">
    <property type="entry name" value="CUTICULAR PROTEIN 47EF, ISOFORM C-RELATED"/>
    <property type="match status" value="1"/>
</dbReference>
<comment type="caution">
    <text evidence="4">The sequence shown here is derived from an EMBL/GenBank/DDBJ whole genome shotgun (WGS) entry which is preliminary data.</text>
</comment>
<feature type="non-terminal residue" evidence="4">
    <location>
        <position position="117"/>
    </location>
</feature>
<evidence type="ECO:0000313" key="4">
    <source>
        <dbReference type="EMBL" id="KAK8726281.1"/>
    </source>
</evidence>
<organism evidence="4 5">
    <name type="scientific">Cherax quadricarinatus</name>
    <name type="common">Australian red claw crayfish</name>
    <dbReference type="NCBI Taxonomy" id="27406"/>
    <lineage>
        <taxon>Eukaryota</taxon>
        <taxon>Metazoa</taxon>
        <taxon>Ecdysozoa</taxon>
        <taxon>Arthropoda</taxon>
        <taxon>Crustacea</taxon>
        <taxon>Multicrustacea</taxon>
        <taxon>Malacostraca</taxon>
        <taxon>Eumalacostraca</taxon>
        <taxon>Eucarida</taxon>
        <taxon>Decapoda</taxon>
        <taxon>Pleocyemata</taxon>
        <taxon>Astacidea</taxon>
        <taxon>Parastacoidea</taxon>
        <taxon>Parastacidae</taxon>
        <taxon>Cherax</taxon>
    </lineage>
</organism>
<dbReference type="PANTHER" id="PTHR10380">
    <property type="entry name" value="CUTICLE PROTEIN"/>
    <property type="match status" value="1"/>
</dbReference>
<feature type="non-terminal residue" evidence="4">
    <location>
        <position position="1"/>
    </location>
</feature>
<evidence type="ECO:0000256" key="3">
    <source>
        <dbReference type="SAM" id="SignalP"/>
    </source>
</evidence>
<evidence type="ECO:0000256" key="2">
    <source>
        <dbReference type="PROSITE-ProRule" id="PRU00497"/>
    </source>
</evidence>
<dbReference type="InterPro" id="IPR000618">
    <property type="entry name" value="Insect_cuticle"/>
</dbReference>
<keyword evidence="1 2" id="KW-0193">Cuticle</keyword>
<dbReference type="InterPro" id="IPR050468">
    <property type="entry name" value="Cuticle_Struct_Prot"/>
</dbReference>
<evidence type="ECO:0000313" key="5">
    <source>
        <dbReference type="Proteomes" id="UP001445076"/>
    </source>
</evidence>
<dbReference type="Proteomes" id="UP001445076">
    <property type="component" value="Unassembled WGS sequence"/>
</dbReference>
<dbReference type="Pfam" id="PF00379">
    <property type="entry name" value="Chitin_bind_4"/>
    <property type="match status" value="1"/>
</dbReference>
<accession>A0AAW0W8I6</accession>
<reference evidence="4 5" key="1">
    <citation type="journal article" date="2024" name="BMC Genomics">
        <title>Genome assembly of redclaw crayfish (Cherax quadricarinatus) provides insights into its immune adaptation and hypoxia tolerance.</title>
        <authorList>
            <person name="Liu Z."/>
            <person name="Zheng J."/>
            <person name="Li H."/>
            <person name="Fang K."/>
            <person name="Wang S."/>
            <person name="He J."/>
            <person name="Zhou D."/>
            <person name="Weng S."/>
            <person name="Chi M."/>
            <person name="Gu Z."/>
            <person name="He J."/>
            <person name="Li F."/>
            <person name="Wang M."/>
        </authorList>
    </citation>
    <scope>NUCLEOTIDE SEQUENCE [LARGE SCALE GENOMIC DNA]</scope>
    <source>
        <strain evidence="4">ZL_2023a</strain>
    </source>
</reference>
<proteinExistence type="predicted"/>
<feature type="chain" id="PRO_5044013229" evidence="3">
    <location>
        <begin position="25"/>
        <end position="117"/>
    </location>
</feature>
<dbReference type="GO" id="GO:0062129">
    <property type="term" value="C:chitin-based extracellular matrix"/>
    <property type="evidence" value="ECO:0007669"/>
    <property type="project" value="TreeGrafter"/>
</dbReference>
<protein>
    <submittedName>
        <fullName evidence="4">Uncharacterized protein</fullName>
    </submittedName>
</protein>
<dbReference type="GO" id="GO:0008010">
    <property type="term" value="F:structural constituent of chitin-based larval cuticle"/>
    <property type="evidence" value="ECO:0007669"/>
    <property type="project" value="TreeGrafter"/>
</dbReference>
<feature type="signal peptide" evidence="3">
    <location>
        <begin position="1"/>
        <end position="24"/>
    </location>
</feature>
<dbReference type="PROSITE" id="PS00233">
    <property type="entry name" value="CHIT_BIND_RR_1"/>
    <property type="match status" value="1"/>
</dbReference>